<dbReference type="Pfam" id="PF07302">
    <property type="entry name" value="AroM"/>
    <property type="match status" value="1"/>
</dbReference>
<protein>
    <recommendedName>
        <fullName evidence="2">AroM family protein</fullName>
    </recommendedName>
</protein>
<dbReference type="InterPro" id="IPR010843">
    <property type="entry name" value="Uncharacterised_AroM"/>
</dbReference>
<evidence type="ECO:0000313" key="1">
    <source>
        <dbReference type="EMBL" id="HDP76730.1"/>
    </source>
</evidence>
<proteinExistence type="predicted"/>
<dbReference type="EMBL" id="DSBT01000025">
    <property type="protein sequence ID" value="HDP76730.1"/>
    <property type="molecule type" value="Genomic_DNA"/>
</dbReference>
<accession>A0A7C1CUM4</accession>
<evidence type="ECO:0008006" key="2">
    <source>
        <dbReference type="Google" id="ProtNLM"/>
    </source>
</evidence>
<sequence>MTFLTIGQTPRNDLVPELVEIIGTPLKVNEIGLLDEIENLDSIRPVSKSDVLVSRLREGEEVELSESWVRRRLMEFVVTEPTVLLCTSEFGINKYIESYSVIRSFLNSRSPFKSLAVVVPEKKQEGLALRWKGLSRSFEVFSFSPYEGTFSIPRGLSDFEYVYLDCMGYNAYHEAKIQEIASGRVISARRIVGEFLRTIV</sequence>
<organism evidence="1">
    <name type="scientific">Mesotoga infera</name>
    <dbReference type="NCBI Taxonomy" id="1236046"/>
    <lineage>
        <taxon>Bacteria</taxon>
        <taxon>Thermotogati</taxon>
        <taxon>Thermotogota</taxon>
        <taxon>Thermotogae</taxon>
        <taxon>Kosmotogales</taxon>
        <taxon>Kosmotogaceae</taxon>
        <taxon>Mesotoga</taxon>
    </lineage>
</organism>
<dbReference type="Proteomes" id="UP000886198">
    <property type="component" value="Unassembled WGS sequence"/>
</dbReference>
<comment type="caution">
    <text evidence="1">The sequence shown here is derived from an EMBL/GenBank/DDBJ whole genome shotgun (WGS) entry which is preliminary data.</text>
</comment>
<reference evidence="1" key="1">
    <citation type="journal article" date="2020" name="mSystems">
        <title>Genome- and Community-Level Interaction Insights into Carbon Utilization and Element Cycling Functions of Hydrothermarchaeota in Hydrothermal Sediment.</title>
        <authorList>
            <person name="Zhou Z."/>
            <person name="Liu Y."/>
            <person name="Xu W."/>
            <person name="Pan J."/>
            <person name="Luo Z.H."/>
            <person name="Li M."/>
        </authorList>
    </citation>
    <scope>NUCLEOTIDE SEQUENCE [LARGE SCALE GENOMIC DNA]</scope>
    <source>
        <strain evidence="1">SpSt-1179</strain>
    </source>
</reference>
<gene>
    <name evidence="1" type="ORF">ENN47_00800</name>
</gene>
<name>A0A7C1CUM4_9BACT</name>
<dbReference type="AlphaFoldDB" id="A0A7C1CUM4"/>